<evidence type="ECO:0000256" key="4">
    <source>
        <dbReference type="ARBA" id="ARBA00023136"/>
    </source>
</evidence>
<feature type="transmembrane region" description="Helical" evidence="5">
    <location>
        <begin position="326"/>
        <end position="347"/>
    </location>
</feature>
<evidence type="ECO:0000313" key="7">
    <source>
        <dbReference type="EMBL" id="HJG79160.1"/>
    </source>
</evidence>
<reference evidence="7" key="2">
    <citation type="submission" date="2021-09" db="EMBL/GenBank/DDBJ databases">
        <authorList>
            <person name="Gilroy R."/>
        </authorList>
    </citation>
    <scope>NUCLEOTIDE SEQUENCE</scope>
    <source>
        <strain evidence="7">ChiGjej5B5-7349</strain>
    </source>
</reference>
<dbReference type="Proteomes" id="UP000784435">
    <property type="component" value="Unassembled WGS sequence"/>
</dbReference>
<dbReference type="InterPro" id="IPR011701">
    <property type="entry name" value="MFS"/>
</dbReference>
<feature type="domain" description="Major facilitator superfamily (MFS) profile" evidence="6">
    <location>
        <begin position="16"/>
        <end position="411"/>
    </location>
</feature>
<accession>A0A921MBS8</accession>
<dbReference type="GO" id="GO:0005886">
    <property type="term" value="C:plasma membrane"/>
    <property type="evidence" value="ECO:0007669"/>
    <property type="project" value="UniProtKB-SubCell"/>
</dbReference>
<dbReference type="InterPro" id="IPR052524">
    <property type="entry name" value="MFS_Cyanate_Porter"/>
</dbReference>
<keyword evidence="3 5" id="KW-1133">Transmembrane helix</keyword>
<dbReference type="EMBL" id="DYUK01000042">
    <property type="protein sequence ID" value="HJG79160.1"/>
    <property type="molecule type" value="Genomic_DNA"/>
</dbReference>
<keyword evidence="2 5" id="KW-0812">Transmembrane</keyword>
<gene>
    <name evidence="7" type="ORF">K8V08_01975</name>
</gene>
<evidence type="ECO:0000256" key="1">
    <source>
        <dbReference type="ARBA" id="ARBA00004651"/>
    </source>
</evidence>
<dbReference type="Gene3D" id="1.20.1250.20">
    <property type="entry name" value="MFS general substrate transporter like domains"/>
    <property type="match status" value="1"/>
</dbReference>
<name>A0A921MBS8_9MICO</name>
<dbReference type="AlphaFoldDB" id="A0A921MBS8"/>
<comment type="subcellular location">
    <subcellularLocation>
        <location evidence="1">Cell membrane</location>
        <topology evidence="1">Multi-pass membrane protein</topology>
    </subcellularLocation>
</comment>
<organism evidence="7 8">
    <name type="scientific">Brevibacterium senegalense</name>
    <dbReference type="NCBI Taxonomy" id="1033736"/>
    <lineage>
        <taxon>Bacteria</taxon>
        <taxon>Bacillati</taxon>
        <taxon>Actinomycetota</taxon>
        <taxon>Actinomycetes</taxon>
        <taxon>Micrococcales</taxon>
        <taxon>Brevibacteriaceae</taxon>
        <taxon>Brevibacterium</taxon>
    </lineage>
</organism>
<evidence type="ECO:0000313" key="8">
    <source>
        <dbReference type="Proteomes" id="UP000784435"/>
    </source>
</evidence>
<feature type="transmembrane region" description="Helical" evidence="5">
    <location>
        <begin position="107"/>
        <end position="128"/>
    </location>
</feature>
<keyword evidence="4 5" id="KW-0472">Membrane</keyword>
<dbReference type="Pfam" id="PF07690">
    <property type="entry name" value="MFS_1"/>
    <property type="match status" value="1"/>
</dbReference>
<feature type="transmembrane region" description="Helical" evidence="5">
    <location>
        <begin position="140"/>
        <end position="165"/>
    </location>
</feature>
<protein>
    <submittedName>
        <fullName evidence="7">MFS transporter</fullName>
    </submittedName>
</protein>
<feature type="transmembrane region" description="Helical" evidence="5">
    <location>
        <begin position="81"/>
        <end position="101"/>
    </location>
</feature>
<sequence>MTAAPAPGGGLRRTVPVLLAFVAVFVAAVNLRAGIASLGPVLADVLAAFGAGGGMAGAVTALPGLLFAVMGLLAVPLASRFGLSAMLTAGMVLTLVGLVVRPWVGDIWIFLVLTASVVAGIALANVLLPAWIKNHGGRHIVALMTIYTSVLGLSGAVGPLSALLFEWRGALFVWSFLAAAQVVVWLIVAARTGYDFPSGARTRVVAEDVATAPEAGAGSSAPAGWLRGSLWQAPTAVFLMLFFGLQSTNAYIQMGWLPQIYRDAGVSPAVGSVGLALVGALNVIGGLVMPTVLARVRSAVLLPVLFSILTAVGYAGLLLVPDVLPLLWSVILGVGGFCFPTALALIPASSRDPFVTARLSGFVQPFGYCLAAVGPFLVGVAYGRSGDWTLILTVLIVATVLMALFGSRAARRGFIDDELMEAARRRA</sequence>
<evidence type="ECO:0000256" key="2">
    <source>
        <dbReference type="ARBA" id="ARBA00022692"/>
    </source>
</evidence>
<dbReference type="PROSITE" id="PS50850">
    <property type="entry name" value="MFS"/>
    <property type="match status" value="1"/>
</dbReference>
<evidence type="ECO:0000259" key="6">
    <source>
        <dbReference type="PROSITE" id="PS50850"/>
    </source>
</evidence>
<feature type="transmembrane region" description="Helical" evidence="5">
    <location>
        <begin position="269"/>
        <end position="288"/>
    </location>
</feature>
<dbReference type="GO" id="GO:0022857">
    <property type="term" value="F:transmembrane transporter activity"/>
    <property type="evidence" value="ECO:0007669"/>
    <property type="project" value="InterPro"/>
</dbReference>
<dbReference type="SUPFAM" id="SSF103473">
    <property type="entry name" value="MFS general substrate transporter"/>
    <property type="match status" value="1"/>
</dbReference>
<feature type="transmembrane region" description="Helical" evidence="5">
    <location>
        <begin position="300"/>
        <end position="320"/>
    </location>
</feature>
<feature type="transmembrane region" description="Helical" evidence="5">
    <location>
        <begin position="171"/>
        <end position="194"/>
    </location>
</feature>
<evidence type="ECO:0000256" key="5">
    <source>
        <dbReference type="SAM" id="Phobius"/>
    </source>
</evidence>
<evidence type="ECO:0000256" key="3">
    <source>
        <dbReference type="ARBA" id="ARBA00022989"/>
    </source>
</evidence>
<dbReference type="PANTHER" id="PTHR23523:SF2">
    <property type="entry name" value="2-NITROIMIDAZOLE TRANSPORTER"/>
    <property type="match status" value="1"/>
</dbReference>
<dbReference type="InterPro" id="IPR036259">
    <property type="entry name" value="MFS_trans_sf"/>
</dbReference>
<comment type="caution">
    <text evidence="7">The sequence shown here is derived from an EMBL/GenBank/DDBJ whole genome shotgun (WGS) entry which is preliminary data.</text>
</comment>
<dbReference type="PANTHER" id="PTHR23523">
    <property type="match status" value="1"/>
</dbReference>
<proteinExistence type="predicted"/>
<feature type="transmembrane region" description="Helical" evidence="5">
    <location>
        <begin position="236"/>
        <end position="257"/>
    </location>
</feature>
<feature type="transmembrane region" description="Helical" evidence="5">
    <location>
        <begin position="388"/>
        <end position="405"/>
    </location>
</feature>
<feature type="transmembrane region" description="Helical" evidence="5">
    <location>
        <begin position="53"/>
        <end position="74"/>
    </location>
</feature>
<dbReference type="InterPro" id="IPR020846">
    <property type="entry name" value="MFS_dom"/>
</dbReference>
<feature type="transmembrane region" description="Helical" evidence="5">
    <location>
        <begin position="359"/>
        <end position="382"/>
    </location>
</feature>
<reference evidence="7" key="1">
    <citation type="journal article" date="2021" name="PeerJ">
        <title>Extensive microbial diversity within the chicken gut microbiome revealed by metagenomics and culture.</title>
        <authorList>
            <person name="Gilroy R."/>
            <person name="Ravi A."/>
            <person name="Getino M."/>
            <person name="Pursley I."/>
            <person name="Horton D.L."/>
            <person name="Alikhan N.F."/>
            <person name="Baker D."/>
            <person name="Gharbi K."/>
            <person name="Hall N."/>
            <person name="Watson M."/>
            <person name="Adriaenssens E.M."/>
            <person name="Foster-Nyarko E."/>
            <person name="Jarju S."/>
            <person name="Secka A."/>
            <person name="Antonio M."/>
            <person name="Oren A."/>
            <person name="Chaudhuri R.R."/>
            <person name="La Ragione R."/>
            <person name="Hildebrand F."/>
            <person name="Pallen M.J."/>
        </authorList>
    </citation>
    <scope>NUCLEOTIDE SEQUENCE</scope>
    <source>
        <strain evidence="7">ChiGjej5B5-7349</strain>
    </source>
</reference>